<gene>
    <name evidence="1" type="ORF">Aph01nite_43810</name>
</gene>
<organism evidence="1 2">
    <name type="scientific">Acrocarpospora phusangensis</name>
    <dbReference type="NCBI Taxonomy" id="1070424"/>
    <lineage>
        <taxon>Bacteria</taxon>
        <taxon>Bacillati</taxon>
        <taxon>Actinomycetota</taxon>
        <taxon>Actinomycetes</taxon>
        <taxon>Streptosporangiales</taxon>
        <taxon>Streptosporangiaceae</taxon>
        <taxon>Acrocarpospora</taxon>
    </lineage>
</organism>
<dbReference type="AlphaFoldDB" id="A0A919ULE3"/>
<dbReference type="EMBL" id="BOOA01000035">
    <property type="protein sequence ID" value="GIH26071.1"/>
    <property type="molecule type" value="Genomic_DNA"/>
</dbReference>
<protein>
    <submittedName>
        <fullName evidence="1">Uncharacterized protein</fullName>
    </submittedName>
</protein>
<reference evidence="1" key="1">
    <citation type="submission" date="2021-01" db="EMBL/GenBank/DDBJ databases">
        <title>Whole genome shotgun sequence of Acrocarpospora phusangensis NBRC 108782.</title>
        <authorList>
            <person name="Komaki H."/>
            <person name="Tamura T."/>
        </authorList>
    </citation>
    <scope>NUCLEOTIDE SEQUENCE</scope>
    <source>
        <strain evidence="1">NBRC 108782</strain>
    </source>
</reference>
<accession>A0A919ULE3</accession>
<dbReference type="Proteomes" id="UP000640052">
    <property type="component" value="Unassembled WGS sequence"/>
</dbReference>
<proteinExistence type="predicted"/>
<evidence type="ECO:0000313" key="2">
    <source>
        <dbReference type="Proteomes" id="UP000640052"/>
    </source>
</evidence>
<sequence length="61" mass="6919">MSGELLTFGGQVLVHDNRGELEYLLPGARVVPYDGDLPTLPIRDHPSMASVQWPLRREDFR</sequence>
<comment type="caution">
    <text evidence="1">The sequence shown here is derived from an EMBL/GenBank/DDBJ whole genome shotgun (WGS) entry which is preliminary data.</text>
</comment>
<evidence type="ECO:0000313" key="1">
    <source>
        <dbReference type="EMBL" id="GIH26071.1"/>
    </source>
</evidence>
<keyword evidence="2" id="KW-1185">Reference proteome</keyword>
<name>A0A919ULE3_9ACTN</name>